<name>A0A4P2VN45_FLUSA</name>
<reference evidence="1 2" key="1">
    <citation type="submission" date="2018-12" db="EMBL/GenBank/DDBJ databases">
        <title>Rubrispira sanarue gen. nov., sp., nov., a member of the order Silvanigrellales, isolated from a brackish lake in Hamamatsu Japan.</title>
        <authorList>
            <person name="Maejima Y."/>
            <person name="Iino T."/>
            <person name="Muraguchi Y."/>
            <person name="Fukuda K."/>
            <person name="Nojiri H."/>
            <person name="Ohkuma M."/>
            <person name="Moriuchi R."/>
            <person name="Dohra H."/>
            <person name="Kimbara K."/>
            <person name="Shintani M."/>
        </authorList>
    </citation>
    <scope>NUCLEOTIDE SEQUENCE [LARGE SCALE GENOMIC DNA]</scope>
    <source>
        <strain evidence="1 2">RF1110005</strain>
    </source>
</reference>
<evidence type="ECO:0000313" key="1">
    <source>
        <dbReference type="EMBL" id="BBH54451.1"/>
    </source>
</evidence>
<dbReference type="Proteomes" id="UP000291236">
    <property type="component" value="Chromosome"/>
</dbReference>
<accession>A0A4P2VN45</accession>
<dbReference type="AlphaFoldDB" id="A0A4P2VN45"/>
<evidence type="ECO:0000313" key="2">
    <source>
        <dbReference type="Proteomes" id="UP000291236"/>
    </source>
</evidence>
<proteinExistence type="predicted"/>
<organism evidence="1 2">
    <name type="scientific">Fluviispira sanaruensis</name>
    <dbReference type="NCBI Taxonomy" id="2493639"/>
    <lineage>
        <taxon>Bacteria</taxon>
        <taxon>Pseudomonadati</taxon>
        <taxon>Bdellovibrionota</taxon>
        <taxon>Oligoflexia</taxon>
        <taxon>Silvanigrellales</taxon>
        <taxon>Silvanigrellaceae</taxon>
        <taxon>Fluviispira</taxon>
    </lineage>
</organism>
<dbReference type="KEGG" id="sbf:JCM31447_29220"/>
<gene>
    <name evidence="1" type="ORF">JCM31447_29220</name>
</gene>
<keyword evidence="2" id="KW-1185">Reference proteome</keyword>
<dbReference type="RefSeq" id="WP_172603970.1">
    <property type="nucleotide sequence ID" value="NZ_AP019368.1"/>
</dbReference>
<dbReference type="EMBL" id="AP019368">
    <property type="protein sequence ID" value="BBH54451.1"/>
    <property type="molecule type" value="Genomic_DNA"/>
</dbReference>
<sequence length="479" mass="54875">MNLWLVIKSVKEFLEQLWCGLGRQINFKLIFLGLIQIHFATFAQLSVLDKAESFFYNKDYEKSSELYKNILKNEYSSKKDIAMAKCRIALINMDEKEQLQSQMFLEEALSENILSLPMTSICSYGLLQVYIKVKKYSLAVSLVKVLEFPNLQANYLVKYYALAAEAARFSINKEFEKIQLKKLQDLMKKNNFQTVSLDKEDTKKLTLFDVEARLSVLNFDENIASEFSNDFVANVFLTKIKDGDYSTALEILEKNIVKNSDSLTLLSGISINNSAIRNRLVHLINDNPQEMRIGIILEKSRKNQKYKQNFLRGVAAFLSSSAISGVSYEFYIVESKNDGGRLSGEAYELIFKKHIHTLLIGEGFEDLSELSKLTKLFSIPLLIPSDKKEFLVVSRDSNDLSSIKRLSEKGKFNDYFEKILQENIKNLSTESQVFDSLILIRNMQFLANGSQSAQIDKMLKDAYWKVNGIAVYENSNPIK</sequence>
<protein>
    <submittedName>
        <fullName evidence="1">Uncharacterized protein</fullName>
    </submittedName>
</protein>